<comment type="caution">
    <text evidence="1">The sequence shown here is derived from an EMBL/GenBank/DDBJ whole genome shotgun (WGS) entry which is preliminary data.</text>
</comment>
<protein>
    <submittedName>
        <fullName evidence="1">Uncharacterized protein</fullName>
    </submittedName>
</protein>
<gene>
    <name evidence="1" type="ORF">MLD38_035586</name>
</gene>
<reference evidence="2" key="1">
    <citation type="journal article" date="2023" name="Front. Plant Sci.">
        <title>Chromosomal-level genome assembly of Melastoma candidum provides insights into trichome evolution.</title>
        <authorList>
            <person name="Zhong Y."/>
            <person name="Wu W."/>
            <person name="Sun C."/>
            <person name="Zou P."/>
            <person name="Liu Y."/>
            <person name="Dai S."/>
            <person name="Zhou R."/>
        </authorList>
    </citation>
    <scope>NUCLEOTIDE SEQUENCE [LARGE SCALE GENOMIC DNA]</scope>
</reference>
<evidence type="ECO:0000313" key="1">
    <source>
        <dbReference type="EMBL" id="KAI4310619.1"/>
    </source>
</evidence>
<keyword evidence="2" id="KW-1185">Reference proteome</keyword>
<dbReference type="EMBL" id="CM042890">
    <property type="protein sequence ID" value="KAI4310619.1"/>
    <property type="molecule type" value="Genomic_DNA"/>
</dbReference>
<organism evidence="1 2">
    <name type="scientific">Melastoma candidum</name>
    <dbReference type="NCBI Taxonomy" id="119954"/>
    <lineage>
        <taxon>Eukaryota</taxon>
        <taxon>Viridiplantae</taxon>
        <taxon>Streptophyta</taxon>
        <taxon>Embryophyta</taxon>
        <taxon>Tracheophyta</taxon>
        <taxon>Spermatophyta</taxon>
        <taxon>Magnoliopsida</taxon>
        <taxon>eudicotyledons</taxon>
        <taxon>Gunneridae</taxon>
        <taxon>Pentapetalae</taxon>
        <taxon>rosids</taxon>
        <taxon>malvids</taxon>
        <taxon>Myrtales</taxon>
        <taxon>Melastomataceae</taxon>
        <taxon>Melastomatoideae</taxon>
        <taxon>Melastomateae</taxon>
        <taxon>Melastoma</taxon>
    </lineage>
</organism>
<dbReference type="Proteomes" id="UP001057402">
    <property type="component" value="Chromosome 11"/>
</dbReference>
<proteinExistence type="predicted"/>
<name>A0ACB9LHK3_9MYRT</name>
<sequence length="130" mass="15208">MRIAQSRQKSYAARRRRPLEFKVGDEVFHKLSPMKLMFRTGKGHKLSPKYIRPYKIVERMEKVVYRVAIPRELSHCHDLIHVSMLRKYEPESDLGVETTNLIVNNNMTITMQSVQVTERGGRTLRGKTIP</sequence>
<accession>A0ACB9LHK3</accession>
<evidence type="ECO:0000313" key="2">
    <source>
        <dbReference type="Proteomes" id="UP001057402"/>
    </source>
</evidence>